<proteinExistence type="predicted"/>
<evidence type="ECO:0000313" key="2">
    <source>
        <dbReference type="EMBL" id="KPM02446.1"/>
    </source>
</evidence>
<comment type="caution">
    <text evidence="2">The sequence shown here is derived from an EMBL/GenBank/DDBJ whole genome shotgun (WGS) entry which is preliminary data.</text>
</comment>
<accession>A0A131ZUJ8</accession>
<sequence>MLPANIENLSNNRYDRGFNRNKPKMMTLSSNHSRHNRRRESETGVAGGIVLRTGNGHRIVSLNPNGAFSIN</sequence>
<organism evidence="2 3">
    <name type="scientific">Sarcoptes scabiei</name>
    <name type="common">Itch mite</name>
    <name type="synonym">Acarus scabiei</name>
    <dbReference type="NCBI Taxonomy" id="52283"/>
    <lineage>
        <taxon>Eukaryota</taxon>
        <taxon>Metazoa</taxon>
        <taxon>Ecdysozoa</taxon>
        <taxon>Arthropoda</taxon>
        <taxon>Chelicerata</taxon>
        <taxon>Arachnida</taxon>
        <taxon>Acari</taxon>
        <taxon>Acariformes</taxon>
        <taxon>Sarcoptiformes</taxon>
        <taxon>Astigmata</taxon>
        <taxon>Psoroptidia</taxon>
        <taxon>Sarcoptoidea</taxon>
        <taxon>Sarcoptidae</taxon>
        <taxon>Sarcoptinae</taxon>
        <taxon>Sarcoptes</taxon>
    </lineage>
</organism>
<gene>
    <name evidence="2" type="ORF">QR98_0008600</name>
</gene>
<feature type="region of interest" description="Disordered" evidence="1">
    <location>
        <begin position="1"/>
        <end position="46"/>
    </location>
</feature>
<name>A0A131ZUJ8_SARSC</name>
<evidence type="ECO:0000256" key="1">
    <source>
        <dbReference type="SAM" id="MobiDB-lite"/>
    </source>
</evidence>
<dbReference type="VEuPathDB" id="VectorBase:SSCA003260"/>
<reference evidence="2 3" key="1">
    <citation type="journal article" date="2015" name="Parasit. Vectors">
        <title>Draft genome of the scabies mite.</title>
        <authorList>
            <person name="Rider S.D.Jr."/>
            <person name="Morgan M.S."/>
            <person name="Arlian L.G."/>
        </authorList>
    </citation>
    <scope>NUCLEOTIDE SEQUENCE [LARGE SCALE GENOMIC DNA]</scope>
    <source>
        <strain evidence="2">Arlian Lab</strain>
    </source>
</reference>
<dbReference type="EMBL" id="JXLN01001915">
    <property type="protein sequence ID" value="KPM02446.1"/>
    <property type="molecule type" value="Genomic_DNA"/>
</dbReference>
<dbReference type="Proteomes" id="UP000616769">
    <property type="component" value="Unassembled WGS sequence"/>
</dbReference>
<evidence type="ECO:0000313" key="3">
    <source>
        <dbReference type="Proteomes" id="UP000616769"/>
    </source>
</evidence>
<dbReference type="AlphaFoldDB" id="A0A131ZUJ8"/>
<protein>
    <submittedName>
        <fullName evidence="2">Uncharacterized protein</fullName>
    </submittedName>
</protein>